<protein>
    <submittedName>
        <fullName evidence="2">Glycosyltransferase family A protein</fullName>
        <ecNumber evidence="2">2.4.-.-</ecNumber>
    </submittedName>
</protein>
<dbReference type="Pfam" id="PF00535">
    <property type="entry name" value="Glycos_transf_2"/>
    <property type="match status" value="1"/>
</dbReference>
<evidence type="ECO:0000313" key="2">
    <source>
        <dbReference type="EMBL" id="MDN3204753.1"/>
    </source>
</evidence>
<dbReference type="PANTHER" id="PTHR43685">
    <property type="entry name" value="GLYCOSYLTRANSFERASE"/>
    <property type="match status" value="1"/>
</dbReference>
<dbReference type="InterPro" id="IPR029044">
    <property type="entry name" value="Nucleotide-diphossugar_trans"/>
</dbReference>
<gene>
    <name evidence="2" type="ORF">QVH07_11365</name>
</gene>
<dbReference type="Proteomes" id="UP001171916">
    <property type="component" value="Unassembled WGS sequence"/>
</dbReference>
<dbReference type="CDD" id="cd00761">
    <property type="entry name" value="Glyco_tranf_GTA_type"/>
    <property type="match status" value="1"/>
</dbReference>
<dbReference type="SUPFAM" id="SSF53448">
    <property type="entry name" value="Nucleotide-diphospho-sugar transferases"/>
    <property type="match status" value="1"/>
</dbReference>
<dbReference type="GO" id="GO:0016757">
    <property type="term" value="F:glycosyltransferase activity"/>
    <property type="evidence" value="ECO:0007669"/>
    <property type="project" value="UniProtKB-KW"/>
</dbReference>
<dbReference type="PANTHER" id="PTHR43685:SF2">
    <property type="entry name" value="GLYCOSYLTRANSFERASE 2-LIKE DOMAIN-CONTAINING PROTEIN"/>
    <property type="match status" value="1"/>
</dbReference>
<organism evidence="2 3">
    <name type="scientific">Algoriphagus sediminis</name>
    <dbReference type="NCBI Taxonomy" id="3057113"/>
    <lineage>
        <taxon>Bacteria</taxon>
        <taxon>Pseudomonadati</taxon>
        <taxon>Bacteroidota</taxon>
        <taxon>Cytophagia</taxon>
        <taxon>Cytophagales</taxon>
        <taxon>Cyclobacteriaceae</taxon>
        <taxon>Algoriphagus</taxon>
    </lineage>
</organism>
<dbReference type="InterPro" id="IPR001173">
    <property type="entry name" value="Glyco_trans_2-like"/>
</dbReference>
<keyword evidence="2" id="KW-0808">Transferase</keyword>
<evidence type="ECO:0000313" key="3">
    <source>
        <dbReference type="Proteomes" id="UP001171916"/>
    </source>
</evidence>
<feature type="domain" description="Glycosyltransferase 2-like" evidence="1">
    <location>
        <begin position="5"/>
        <end position="141"/>
    </location>
</feature>
<dbReference type="Gene3D" id="3.90.550.10">
    <property type="entry name" value="Spore Coat Polysaccharide Biosynthesis Protein SpsA, Chain A"/>
    <property type="match status" value="1"/>
</dbReference>
<comment type="caution">
    <text evidence="2">The sequence shown here is derived from an EMBL/GenBank/DDBJ whole genome shotgun (WGS) entry which is preliminary data.</text>
</comment>
<dbReference type="EMBL" id="JAUEPH010000004">
    <property type="protein sequence ID" value="MDN3204753.1"/>
    <property type="molecule type" value="Genomic_DNA"/>
</dbReference>
<name>A0ABT7YE00_9BACT</name>
<accession>A0ABT7YE00</accession>
<keyword evidence="3" id="KW-1185">Reference proteome</keyword>
<dbReference type="EC" id="2.4.-.-" evidence="2"/>
<keyword evidence="2" id="KW-0328">Glycosyltransferase</keyword>
<dbReference type="InterPro" id="IPR050834">
    <property type="entry name" value="Glycosyltransf_2"/>
</dbReference>
<dbReference type="RefSeq" id="WP_290000467.1">
    <property type="nucleotide sequence ID" value="NZ_JAUEPH010000004.1"/>
</dbReference>
<reference evidence="2" key="1">
    <citation type="submission" date="2023-06" db="EMBL/GenBank/DDBJ databases">
        <title>Robiginitalea aurantiacus sp. nov. and Algoriphagus sediminis sp. nov., isolated from coastal sediment.</title>
        <authorList>
            <person name="Zhou Z.Y."/>
            <person name="An J."/>
            <person name="Jia Y.W."/>
            <person name="Du Z.J."/>
        </authorList>
    </citation>
    <scope>NUCLEOTIDE SEQUENCE</scope>
    <source>
        <strain evidence="2">C2-7</strain>
    </source>
</reference>
<evidence type="ECO:0000259" key="1">
    <source>
        <dbReference type="Pfam" id="PF00535"/>
    </source>
</evidence>
<sequence>MVLISVIIPTFRDSSRLEKCLGSINQQSEQDFNFEVIVSNNDPADKILREHNYSFDLKVVSEAMAGSYAARNKAIIDAKGEYLLFTDSDCIPDKNWLKEANRAIQEREEEIIAGKVEVFSYSRSKYGKFEKAFAFPNEEYVRKEGYGVTANLLVNSKVIKSIGGFRQGLLTGGDSEFCNRALQKGFTITYFEGMKVFHPARETWNQLKTKAKRFGGKIPKDSNKLLVFIKILGKYRLRNKDLAAVKSLKNPLSEKVSFLMIIARIRWVEATESLRVFLGKQPGRL</sequence>
<proteinExistence type="predicted"/>